<comment type="catalytic activity">
    <reaction evidence="13">
        <text>an alpha-D-Glc-(1-&gt;3)-alpha-D-Glc-(1-&gt;3)-alpha-D-Man-(1-&gt;2)-alpha-D-Man-(1-&gt;2)-alpha-D-Man-(1-&gt;3)-[alpha-D-Man-(1-&gt;2)-alpha-D-Man-(1-&gt;3)-[alpha-D-Man-(1-&gt;2)-alpha-D-Man-(1-&gt;6)]-alpha-D-Man-(1-&gt;6)]-beta-D-Man-(1-&gt;4)-beta-D-GlcNAc-(1-&gt;4)-alpha-D-GlcNAc-diphospho-di-trans,poly-cis-dolichol + a di-trans,poly-cis-dolichyl beta-D-glucosyl phosphate = a alpha-D-Glc-(1-&gt;2)-alpha-D-Glc-(1-&gt;3)-alpha-D-Glc-(1-&gt;3)-alpha-D-Man-(1-&gt;2)-alpha-D-Man-(1-&gt;2)-alpha-D-Man-(1-&gt;3)-[alpha-D-Man-(1-&gt;2)-alpha-D-Man-(1-&gt;3)-[alpha-D-Man-(1-&gt;2)-alpha-D-Man-(1-&gt;6)]-alpha-D-Man-(1-&gt;6)]-beta-D-Man-(1-&gt;4)-beta-D-GlcNAc-(1-&gt;4)-alpha-D-GlcNAc-diphospho-di-trans,poly-cis-dolichol + a di-trans,poly-cis-dolichyl phosphate + H(+)</text>
        <dbReference type="Rhea" id="RHEA:29543"/>
        <dbReference type="Rhea" id="RHEA-COMP:19498"/>
        <dbReference type="Rhea" id="RHEA-COMP:19502"/>
        <dbReference type="Rhea" id="RHEA-COMP:19512"/>
        <dbReference type="Rhea" id="RHEA-COMP:19522"/>
        <dbReference type="ChEBI" id="CHEBI:15378"/>
        <dbReference type="ChEBI" id="CHEBI:57525"/>
        <dbReference type="ChEBI" id="CHEBI:57683"/>
        <dbReference type="ChEBI" id="CHEBI:132522"/>
        <dbReference type="ChEBI" id="CHEBI:132523"/>
        <dbReference type="EC" id="2.4.1.256"/>
    </reaction>
    <physiologicalReaction direction="left-to-right" evidence="13">
        <dbReference type="Rhea" id="RHEA:29544"/>
    </physiologicalReaction>
</comment>
<evidence type="ECO:0000256" key="1">
    <source>
        <dbReference type="ARBA" id="ARBA00004477"/>
    </source>
</evidence>
<feature type="transmembrane region" description="Helical" evidence="14">
    <location>
        <begin position="443"/>
        <end position="467"/>
    </location>
</feature>
<evidence type="ECO:0000256" key="4">
    <source>
        <dbReference type="ARBA" id="ARBA00011967"/>
    </source>
</evidence>
<feature type="transmembrane region" description="Helical" evidence="14">
    <location>
        <begin position="113"/>
        <end position="130"/>
    </location>
</feature>
<dbReference type="Pfam" id="PF04922">
    <property type="entry name" value="DIE2_ALG10"/>
    <property type="match status" value="1"/>
</dbReference>
<feature type="transmembrane region" description="Helical" evidence="14">
    <location>
        <begin position="201"/>
        <end position="221"/>
    </location>
</feature>
<dbReference type="InterPro" id="IPR016900">
    <property type="entry name" value="Alg10"/>
</dbReference>
<dbReference type="PANTHER" id="PTHR12989:SF10">
    <property type="entry name" value="DOL-P-GLC:GLC(2)MAN(9)GLCNAC(2)-PP-DOL ALPHA-1,2-GLUCOSYLTRANSFERASE-RELATED"/>
    <property type="match status" value="1"/>
</dbReference>
<reference evidence="15 16" key="1">
    <citation type="journal article" date="2018" name="J. Allergy Clin. Immunol.">
        <title>High-quality assembly of Dermatophagoides pteronyssinus genome and transcriptome reveals a wide range of novel allergens.</title>
        <authorList>
            <person name="Liu X.Y."/>
            <person name="Yang K.Y."/>
            <person name="Wang M.Q."/>
            <person name="Kwok J.S."/>
            <person name="Zeng X."/>
            <person name="Yang Z."/>
            <person name="Xiao X.J."/>
            <person name="Lau C.P."/>
            <person name="Li Y."/>
            <person name="Huang Z.M."/>
            <person name="Ba J.G."/>
            <person name="Yim A.K."/>
            <person name="Ouyang C.Y."/>
            <person name="Ngai S.M."/>
            <person name="Chan T.F."/>
            <person name="Leung E.L."/>
            <person name="Liu L."/>
            <person name="Liu Z.G."/>
            <person name="Tsui S.K."/>
        </authorList>
    </citation>
    <scope>NUCLEOTIDE SEQUENCE [LARGE SCALE GENOMIC DNA]</scope>
    <source>
        <strain evidence="15">Derp</strain>
    </source>
</reference>
<feature type="transmembrane region" description="Helical" evidence="14">
    <location>
        <begin position="291"/>
        <end position="320"/>
    </location>
</feature>
<evidence type="ECO:0000256" key="11">
    <source>
        <dbReference type="ARBA" id="ARBA00023136"/>
    </source>
</evidence>
<protein>
    <recommendedName>
        <fullName evidence="5">Dol-P-Glc:Glc(2)Man(9)GlcNAc(2)-PP-Dol alpha-1,2-glucosyltransferase</fullName>
        <ecNumber evidence="4">2.4.1.256</ecNumber>
    </recommendedName>
</protein>
<evidence type="ECO:0000256" key="9">
    <source>
        <dbReference type="ARBA" id="ARBA00022824"/>
    </source>
</evidence>
<comment type="pathway">
    <text evidence="2">Protein modification; protein glycosylation.</text>
</comment>
<evidence type="ECO:0000313" key="16">
    <source>
        <dbReference type="Proteomes" id="UP000887458"/>
    </source>
</evidence>
<keyword evidence="8 14" id="KW-0812">Transmembrane</keyword>
<evidence type="ECO:0000256" key="2">
    <source>
        <dbReference type="ARBA" id="ARBA00004922"/>
    </source>
</evidence>
<organism evidence="15 16">
    <name type="scientific">Dermatophagoides pteronyssinus</name>
    <name type="common">European house dust mite</name>
    <dbReference type="NCBI Taxonomy" id="6956"/>
    <lineage>
        <taxon>Eukaryota</taxon>
        <taxon>Metazoa</taxon>
        <taxon>Ecdysozoa</taxon>
        <taxon>Arthropoda</taxon>
        <taxon>Chelicerata</taxon>
        <taxon>Arachnida</taxon>
        <taxon>Acari</taxon>
        <taxon>Acariformes</taxon>
        <taxon>Sarcoptiformes</taxon>
        <taxon>Astigmata</taxon>
        <taxon>Psoroptidia</taxon>
        <taxon>Analgoidea</taxon>
        <taxon>Pyroglyphidae</taxon>
        <taxon>Dermatophagoidinae</taxon>
        <taxon>Dermatophagoides</taxon>
    </lineage>
</organism>
<keyword evidence="9" id="KW-0256">Endoplasmic reticulum</keyword>
<feature type="transmembrane region" description="Helical" evidence="14">
    <location>
        <begin position="401"/>
        <end position="423"/>
    </location>
</feature>
<feature type="transmembrane region" description="Helical" evidence="14">
    <location>
        <begin position="168"/>
        <end position="189"/>
    </location>
</feature>
<evidence type="ECO:0000256" key="5">
    <source>
        <dbReference type="ARBA" id="ARBA00018512"/>
    </source>
</evidence>
<evidence type="ECO:0000256" key="3">
    <source>
        <dbReference type="ARBA" id="ARBA00010600"/>
    </source>
</evidence>
<reference evidence="15 16" key="2">
    <citation type="journal article" date="2022" name="Mol. Biol. Evol.">
        <title>Comparative Genomics Reveals Insights into the Divergent Evolution of Astigmatic Mites and Household Pest Adaptations.</title>
        <authorList>
            <person name="Xiong Q."/>
            <person name="Wan A.T."/>
            <person name="Liu X."/>
            <person name="Fung C.S."/>
            <person name="Xiao X."/>
            <person name="Malainual N."/>
            <person name="Hou J."/>
            <person name="Wang L."/>
            <person name="Wang M."/>
            <person name="Yang K.Y."/>
            <person name="Cui Y."/>
            <person name="Leung E.L."/>
            <person name="Nong W."/>
            <person name="Shin S.K."/>
            <person name="Au S.W."/>
            <person name="Jeong K.Y."/>
            <person name="Chew F.T."/>
            <person name="Hui J.H."/>
            <person name="Leung T.F."/>
            <person name="Tungtrongchitr A."/>
            <person name="Zhong N."/>
            <person name="Liu Z."/>
            <person name="Tsui S.K."/>
        </authorList>
    </citation>
    <scope>NUCLEOTIDE SEQUENCE [LARGE SCALE GENOMIC DNA]</scope>
    <source>
        <strain evidence="15">Derp</strain>
    </source>
</reference>
<gene>
    <name evidence="15" type="primary">ALG10</name>
    <name evidence="15" type="ORF">DERP_007341</name>
</gene>
<comment type="function">
    <text evidence="12">Dol-P-Glc:Glc(2)Man(9)GlcNAc(2)-PP-Dol alpha-1,2-glucosyltransferase that operates in the biosynthetic pathway of dolichol-linked oligosaccharides, the glycan precursors employed in protein asparagine (N)-glycosylation. The assembly of dolichol-linked oligosaccharides begins on the cytosolic side of the endoplasmic reticulum membrane and finishes in its lumen. The sequential addition of sugars to dolichol pyrophosphate produces dolichol-linked oligosaccharides containing fourteen sugars, including two GlcNAcs, nine mannoses and three glucoses. Once assembled, the oligosaccharide is transferred from the lipid to nascent proteins by oligosaccharyltransferases. In the lumen of the endoplasmic reticulum, adds the third and last glucose residue from dolichyl phosphate glucose (Dol-P-Glc) onto the lipid-linked oligosaccharide intermediate Glc(2)Man(9)GlcNAc(2)-PP-Dol to produce Glc(3)Man(9)GlcNAc(2)-PP-Dol.</text>
</comment>
<keyword evidence="16" id="KW-1185">Reference proteome</keyword>
<dbReference type="EMBL" id="NJHN03000077">
    <property type="protein sequence ID" value="KAH9417344.1"/>
    <property type="molecule type" value="Genomic_DNA"/>
</dbReference>
<feature type="transmembrane region" description="Helical" evidence="14">
    <location>
        <begin position="583"/>
        <end position="607"/>
    </location>
</feature>
<keyword evidence="6" id="KW-0328">Glycosyltransferase</keyword>
<keyword evidence="11 14" id="KW-0472">Membrane</keyword>
<evidence type="ECO:0000256" key="13">
    <source>
        <dbReference type="ARBA" id="ARBA00048064"/>
    </source>
</evidence>
<evidence type="ECO:0000256" key="14">
    <source>
        <dbReference type="SAM" id="Phobius"/>
    </source>
</evidence>
<proteinExistence type="inferred from homology"/>
<sequence>MKVLSIHHFQDYPCQQQKQRKKSLVHPGDYSFDDDDVDLDSTIETEIDDLDSTIQASTLTKNQSSLSEKLQQQQQEEDSMSMIEKHLTAIEIWLANHNEITKKILITIQNPKFLFGFYFLECLIISTLWFNQIQPKEFIDEQFHRGQTISYCQGNFTKWDQKITTPPGLYLIATFILKPIDLLLSLSPFSTTNEFCQSLSLLRFVNILFSFGNFILFYKIFQQNLLSSKSKSIVERNVDQTITKLSTLITIHLPPMFLFTFLYYTDVGSIFFTVLMYYYHQNQKNIFKASIIGFISLWFRQTNIIWIFFLASITAINIFAKSYSQYYDYKKLLFEFGSIKMRFRLHQHQLSNPYYLFCFLLDWIIETFQHCFGYILNGFVFLIFIYFNQGIVLGDRNAHQAVLHLAQIPYFLTFVFLFGWPLILTKNNLLKIFRQFISKPSWFLLIAILLANCLSPSFTYEHPYLLADNRHYIFYIWKRFWYRSDLPITRYLSLPLYLITAVSMWNLLDLSCLNWPLSSSIALLDDTKKSLQNSFEILRKILFFSLVAVVIIPQRLIEFRYFLTPFIFWRLHVNIDRNEKSTILTRLLIEFIWITTLNLVTFFIFHFKTFRYGEGNLIQRIIW</sequence>
<evidence type="ECO:0000256" key="10">
    <source>
        <dbReference type="ARBA" id="ARBA00022989"/>
    </source>
</evidence>
<evidence type="ECO:0000313" key="15">
    <source>
        <dbReference type="EMBL" id="KAH9417344.1"/>
    </source>
</evidence>
<feature type="transmembrane region" description="Helical" evidence="14">
    <location>
        <begin position="372"/>
        <end position="394"/>
    </location>
</feature>
<dbReference type="PANTHER" id="PTHR12989">
    <property type="entry name" value="ALPHA-1,2-GLUCOSYLTRANSFERASE ALG10"/>
    <property type="match status" value="1"/>
</dbReference>
<keyword evidence="10 14" id="KW-1133">Transmembrane helix</keyword>
<name>A0ABQ8J440_DERPT</name>
<dbReference type="EC" id="2.4.1.256" evidence="4"/>
<evidence type="ECO:0000256" key="6">
    <source>
        <dbReference type="ARBA" id="ARBA00022676"/>
    </source>
</evidence>
<comment type="subcellular location">
    <subcellularLocation>
        <location evidence="1">Endoplasmic reticulum membrane</location>
        <topology evidence="1">Multi-pass membrane protein</topology>
    </subcellularLocation>
</comment>
<comment type="caution">
    <text evidence="15">The sequence shown here is derived from an EMBL/GenBank/DDBJ whole genome shotgun (WGS) entry which is preliminary data.</text>
</comment>
<comment type="similarity">
    <text evidence="3">Belongs to the ALG10 glucosyltransferase family.</text>
</comment>
<feature type="transmembrane region" description="Helical" evidence="14">
    <location>
        <begin position="256"/>
        <end position="279"/>
    </location>
</feature>
<evidence type="ECO:0000256" key="8">
    <source>
        <dbReference type="ARBA" id="ARBA00022692"/>
    </source>
</evidence>
<keyword evidence="7" id="KW-0808">Transferase</keyword>
<evidence type="ECO:0000256" key="12">
    <source>
        <dbReference type="ARBA" id="ARBA00044727"/>
    </source>
</evidence>
<accession>A0ABQ8J440</accession>
<feature type="transmembrane region" description="Helical" evidence="14">
    <location>
        <begin position="541"/>
        <end position="563"/>
    </location>
</feature>
<feature type="transmembrane region" description="Helical" evidence="14">
    <location>
        <begin position="488"/>
        <end position="508"/>
    </location>
</feature>
<evidence type="ECO:0000256" key="7">
    <source>
        <dbReference type="ARBA" id="ARBA00022679"/>
    </source>
</evidence>
<dbReference type="Proteomes" id="UP000887458">
    <property type="component" value="Unassembled WGS sequence"/>
</dbReference>